<organism evidence="7 8">
    <name type="scientific">Pseudomonas soli</name>
    <dbReference type="NCBI Taxonomy" id="1306993"/>
    <lineage>
        <taxon>Bacteria</taxon>
        <taxon>Pseudomonadati</taxon>
        <taxon>Pseudomonadota</taxon>
        <taxon>Gammaproteobacteria</taxon>
        <taxon>Pseudomonadales</taxon>
        <taxon>Pseudomonadaceae</taxon>
        <taxon>Pseudomonas</taxon>
    </lineage>
</organism>
<keyword evidence="1" id="KW-0678">Repressor</keyword>
<dbReference type="PANTHER" id="PTHR35401:SF1">
    <property type="entry name" value="CYTOPLASMIC PROTEIN"/>
    <property type="match status" value="1"/>
</dbReference>
<evidence type="ECO:0000313" key="7">
    <source>
        <dbReference type="EMBL" id="PYB76767.1"/>
    </source>
</evidence>
<comment type="caution">
    <text evidence="7">The sequence shown here is derived from an EMBL/GenBank/DDBJ whole genome shotgun (WGS) entry which is preliminary data.</text>
</comment>
<gene>
    <name evidence="7" type="ORF">DMX07_20615</name>
</gene>
<dbReference type="AlphaFoldDB" id="A0A2V4I648"/>
<accession>A0A2V4I648</accession>
<keyword evidence="2" id="KW-1277">Toxin-antitoxin system</keyword>
<evidence type="ECO:0000256" key="1">
    <source>
        <dbReference type="ARBA" id="ARBA00022491"/>
    </source>
</evidence>
<reference evidence="7 8" key="1">
    <citation type="submission" date="2018-06" db="EMBL/GenBank/DDBJ databases">
        <title>Pseudomonas diversity within urban Lake Michigan freshwaters.</title>
        <authorList>
            <person name="Batrich M."/>
            <person name="Hatzopoulos T."/>
            <person name="Putonti C."/>
        </authorList>
    </citation>
    <scope>NUCLEOTIDE SEQUENCE [LARGE SCALE GENOMIC DNA]</scope>
    <source>
        <strain evidence="7 8">LBp-160603</strain>
    </source>
</reference>
<evidence type="ECO:0000256" key="4">
    <source>
        <dbReference type="ARBA" id="ARBA00023125"/>
    </source>
</evidence>
<evidence type="ECO:0000256" key="2">
    <source>
        <dbReference type="ARBA" id="ARBA00022649"/>
    </source>
</evidence>
<dbReference type="EMBL" id="QJRO01000017">
    <property type="protein sequence ID" value="PYB76767.1"/>
    <property type="molecule type" value="Genomic_DNA"/>
</dbReference>
<proteinExistence type="inferred from homology"/>
<dbReference type="Proteomes" id="UP000247620">
    <property type="component" value="Unassembled WGS sequence"/>
</dbReference>
<evidence type="ECO:0000256" key="6">
    <source>
        <dbReference type="ARBA" id="ARBA00049988"/>
    </source>
</evidence>
<comment type="similarity">
    <text evidence="6">Belongs to the TacA antitoxin family.</text>
</comment>
<dbReference type="InterPro" id="IPR010985">
    <property type="entry name" value="Ribbon_hlx_hlx"/>
</dbReference>
<name>A0A2V4I648_9PSED</name>
<evidence type="ECO:0000256" key="3">
    <source>
        <dbReference type="ARBA" id="ARBA00023015"/>
    </source>
</evidence>
<dbReference type="GO" id="GO:0003677">
    <property type="term" value="F:DNA binding"/>
    <property type="evidence" value="ECO:0007669"/>
    <property type="project" value="UniProtKB-KW"/>
</dbReference>
<keyword evidence="5" id="KW-0804">Transcription</keyword>
<evidence type="ECO:0000313" key="8">
    <source>
        <dbReference type="Proteomes" id="UP000247620"/>
    </source>
</evidence>
<dbReference type="RefSeq" id="WP_110702548.1">
    <property type="nucleotide sequence ID" value="NZ_CP151184.1"/>
</dbReference>
<evidence type="ECO:0008006" key="9">
    <source>
        <dbReference type="Google" id="ProtNLM"/>
    </source>
</evidence>
<keyword evidence="3" id="KW-0805">Transcription regulation</keyword>
<dbReference type="Pfam" id="PF08681">
    <property type="entry name" value="TacA1"/>
    <property type="match status" value="1"/>
</dbReference>
<keyword evidence="4" id="KW-0238">DNA-binding</keyword>
<dbReference type="InterPro" id="IPR014795">
    <property type="entry name" value="TacA_1-like"/>
</dbReference>
<evidence type="ECO:0000256" key="5">
    <source>
        <dbReference type="ARBA" id="ARBA00023163"/>
    </source>
</evidence>
<dbReference type="SUPFAM" id="SSF47598">
    <property type="entry name" value="Ribbon-helix-helix"/>
    <property type="match status" value="1"/>
</dbReference>
<sequence length="96" mass="11139">MSDLHTRDRTKAVPLNMRVAEHRRDLIDAAVEVVGGDRTSFVLDAACKRAEEVLMERRLFLLDEEAFDRFAQALEDDPIRSNECVRKLLARPKRWS</sequence>
<protein>
    <recommendedName>
        <fullName evidence="9">DUF1778 domain-containing protein</fullName>
    </recommendedName>
</protein>
<dbReference type="GO" id="GO:0006355">
    <property type="term" value="P:regulation of DNA-templated transcription"/>
    <property type="evidence" value="ECO:0007669"/>
    <property type="project" value="InterPro"/>
</dbReference>
<dbReference type="PANTHER" id="PTHR35401">
    <property type="entry name" value="COPG FAMILY HELIX-TURN-HELIX PROTEIN-RELATED-RELATED"/>
    <property type="match status" value="1"/>
</dbReference>
<dbReference type="Gene3D" id="1.20.5.780">
    <property type="entry name" value="Single helix bin"/>
    <property type="match status" value="1"/>
</dbReference>